<organism evidence="2 3">
    <name type="scientific">Dielma fastidiosa</name>
    <dbReference type="NCBI Taxonomy" id="1034346"/>
    <lineage>
        <taxon>Bacteria</taxon>
        <taxon>Bacillati</taxon>
        <taxon>Bacillota</taxon>
        <taxon>Erysipelotrichia</taxon>
        <taxon>Erysipelotrichales</taxon>
        <taxon>Erysipelotrichaceae</taxon>
        <taxon>Dielma</taxon>
    </lineage>
</organism>
<dbReference type="Gene3D" id="3.40.710.10">
    <property type="entry name" value="DD-peptidase/beta-lactamase superfamily"/>
    <property type="match status" value="1"/>
</dbReference>
<dbReference type="InterPro" id="IPR012338">
    <property type="entry name" value="Beta-lactam/transpept-like"/>
</dbReference>
<evidence type="ECO:0000313" key="2">
    <source>
        <dbReference type="EMBL" id="PXX79106.1"/>
    </source>
</evidence>
<accession>A0A318KTU2</accession>
<protein>
    <submittedName>
        <fullName evidence="2">CubicO group peptidase (Beta-lactamase class C family)</fullName>
    </submittedName>
</protein>
<dbReference type="Proteomes" id="UP000247612">
    <property type="component" value="Unassembled WGS sequence"/>
</dbReference>
<dbReference type="AlphaFoldDB" id="A0A318KTU2"/>
<comment type="caution">
    <text evidence="2">The sequence shown here is derived from an EMBL/GenBank/DDBJ whole genome shotgun (WGS) entry which is preliminary data.</text>
</comment>
<dbReference type="SUPFAM" id="SSF56601">
    <property type="entry name" value="beta-lactamase/transpeptidase-like"/>
    <property type="match status" value="1"/>
</dbReference>
<dbReference type="InterPro" id="IPR001466">
    <property type="entry name" value="Beta-lactam-related"/>
</dbReference>
<proteinExistence type="predicted"/>
<evidence type="ECO:0000313" key="3">
    <source>
        <dbReference type="Proteomes" id="UP000247612"/>
    </source>
</evidence>
<name>A0A318KTU2_9FIRM</name>
<evidence type="ECO:0000259" key="1">
    <source>
        <dbReference type="Pfam" id="PF00144"/>
    </source>
</evidence>
<sequence>MINQEQYKIIENCVMKDYKNTAGIVVMKKGQLMLEQYFNGCDAESMVHVYSVTKSIVSILIGIALDQGFIKSIDQKVLDFFPEYVIKRGEKLIQQITLRDLLIMQAPFKYRIPPYLKYFKSDDWLQFTLDLLGGRKPVKTFNYTPLIGPDIFTGILRRSSGQTVLEFAREYLFEPLGINVEKSIYFNSKEEQMAFNKAKDINGWAADLTGLNAGGWGLTLSTLDMAKIGQLYLDNGLWKGKQIVSEQWVKMSTKRQNFWEQEKLAYGYLWWVIDEEKHSAAAVGDGGNVIYYNAEHDLVIAITSLFVPRAKDRLAFIKNTIEPLFIG</sequence>
<dbReference type="InterPro" id="IPR050789">
    <property type="entry name" value="Diverse_Enzym_Activities"/>
</dbReference>
<dbReference type="OrthoDB" id="9773047at2"/>
<dbReference type="Pfam" id="PF00144">
    <property type="entry name" value="Beta-lactamase"/>
    <property type="match status" value="1"/>
</dbReference>
<dbReference type="PANTHER" id="PTHR43283:SF7">
    <property type="entry name" value="BETA-LACTAMASE-RELATED DOMAIN-CONTAINING PROTEIN"/>
    <property type="match status" value="1"/>
</dbReference>
<keyword evidence="3" id="KW-1185">Reference proteome</keyword>
<dbReference type="EMBL" id="QJKH01000006">
    <property type="protein sequence ID" value="PXX79106.1"/>
    <property type="molecule type" value="Genomic_DNA"/>
</dbReference>
<reference evidence="2 3" key="1">
    <citation type="submission" date="2018-05" db="EMBL/GenBank/DDBJ databases">
        <title>Genomic Encyclopedia of Type Strains, Phase IV (KMG-IV): sequencing the most valuable type-strain genomes for metagenomic binning, comparative biology and taxonomic classification.</title>
        <authorList>
            <person name="Goeker M."/>
        </authorList>
    </citation>
    <scope>NUCLEOTIDE SEQUENCE [LARGE SCALE GENOMIC DNA]</scope>
    <source>
        <strain evidence="2 3">JC118</strain>
    </source>
</reference>
<feature type="domain" description="Beta-lactamase-related" evidence="1">
    <location>
        <begin position="22"/>
        <end position="304"/>
    </location>
</feature>
<dbReference type="PANTHER" id="PTHR43283">
    <property type="entry name" value="BETA-LACTAMASE-RELATED"/>
    <property type="match status" value="1"/>
</dbReference>
<gene>
    <name evidence="2" type="ORF">DES51_106225</name>
</gene>
<dbReference type="STRING" id="1034346.GCA_000313565_01279"/>